<dbReference type="AlphaFoldDB" id="A0AAW1TD46"/>
<dbReference type="Gene3D" id="1.10.472.80">
    <property type="entry name" value="Ypt/Rab-GAP domain of gyp1p, domain 3"/>
    <property type="match status" value="1"/>
</dbReference>
<evidence type="ECO:0000313" key="3">
    <source>
        <dbReference type="EMBL" id="KAK9867761.1"/>
    </source>
</evidence>
<protein>
    <recommendedName>
        <fullName evidence="2">Rab-GAP TBC domain-containing protein</fullName>
    </recommendedName>
</protein>
<feature type="compositionally biased region" description="Low complexity" evidence="1">
    <location>
        <begin position="323"/>
        <end position="345"/>
    </location>
</feature>
<evidence type="ECO:0000313" key="4">
    <source>
        <dbReference type="Proteomes" id="UP001485043"/>
    </source>
</evidence>
<dbReference type="InterPro" id="IPR000195">
    <property type="entry name" value="Rab-GAP-TBC_dom"/>
</dbReference>
<keyword evidence="4" id="KW-1185">Reference proteome</keyword>
<sequence length="345" mass="37220">MLGTAAGQEAVRRLSLAYSQHTQKVSLLGDSALLCLAAFLLAVVGLQREEDAFWTLVGLVETRLSSLALLQGESYSGLEAKVLETIAVKKCPRLASLLMLLDMPFQNLLRHWLPTLFTQCLPAETAARVWDVLLVEESPACFRIGVAMIKMNEPALVTSCRSGLVDRSLSWRIAHTFDADALIKMAFGTVRPLVGMDELAAARADAQRTYEADLAARQARLGSLFRQPSFPPPLLLASPERRRPLAVIGSNLTHVGETQPQLAGKAQVVAANGGQQLADGAQGFAAQQVAERLRGDRGKRPAEAKDRGHVEAGWRPSDRPRLASSNNGSARGGSSSNQQAVAMFF</sequence>
<accession>A0AAW1TD46</accession>
<dbReference type="Proteomes" id="UP001485043">
    <property type="component" value="Unassembled WGS sequence"/>
</dbReference>
<dbReference type="PROSITE" id="PS50086">
    <property type="entry name" value="TBC_RABGAP"/>
    <property type="match status" value="1"/>
</dbReference>
<dbReference type="EMBL" id="JALJOV010000066">
    <property type="protein sequence ID" value="KAK9867761.1"/>
    <property type="molecule type" value="Genomic_DNA"/>
</dbReference>
<dbReference type="GO" id="GO:0031267">
    <property type="term" value="F:small GTPase binding"/>
    <property type="evidence" value="ECO:0007669"/>
    <property type="project" value="TreeGrafter"/>
</dbReference>
<name>A0AAW1TD46_9CHLO</name>
<evidence type="ECO:0000259" key="2">
    <source>
        <dbReference type="PROSITE" id="PS50086"/>
    </source>
</evidence>
<dbReference type="Pfam" id="PF00566">
    <property type="entry name" value="RabGAP-TBC"/>
    <property type="match status" value="1"/>
</dbReference>
<gene>
    <name evidence="3" type="ORF">WJX84_008013</name>
</gene>
<feature type="compositionally biased region" description="Basic and acidic residues" evidence="1">
    <location>
        <begin position="292"/>
        <end position="321"/>
    </location>
</feature>
<dbReference type="PANTHER" id="PTHR47219:SF20">
    <property type="entry name" value="TBC1 DOMAIN FAMILY MEMBER 2B"/>
    <property type="match status" value="1"/>
</dbReference>
<proteinExistence type="predicted"/>
<dbReference type="SUPFAM" id="SSF47923">
    <property type="entry name" value="Ypt/Rab-GAP domain of gyp1p"/>
    <property type="match status" value="1"/>
</dbReference>
<dbReference type="InterPro" id="IPR050302">
    <property type="entry name" value="Rab_GAP_TBC_domain"/>
</dbReference>
<feature type="region of interest" description="Disordered" evidence="1">
    <location>
        <begin position="292"/>
        <end position="345"/>
    </location>
</feature>
<organism evidence="3 4">
    <name type="scientific">Apatococcus fuscideae</name>
    <dbReference type="NCBI Taxonomy" id="2026836"/>
    <lineage>
        <taxon>Eukaryota</taxon>
        <taxon>Viridiplantae</taxon>
        <taxon>Chlorophyta</taxon>
        <taxon>core chlorophytes</taxon>
        <taxon>Trebouxiophyceae</taxon>
        <taxon>Chlorellales</taxon>
        <taxon>Chlorellaceae</taxon>
        <taxon>Apatococcus</taxon>
    </lineage>
</organism>
<dbReference type="PANTHER" id="PTHR47219">
    <property type="entry name" value="RAB GTPASE-ACTIVATING PROTEIN 1-LIKE"/>
    <property type="match status" value="1"/>
</dbReference>
<feature type="domain" description="Rab-GAP TBC" evidence="2">
    <location>
        <begin position="1"/>
        <end position="137"/>
    </location>
</feature>
<dbReference type="InterPro" id="IPR035969">
    <property type="entry name" value="Rab-GAP_TBC_sf"/>
</dbReference>
<evidence type="ECO:0000256" key="1">
    <source>
        <dbReference type="SAM" id="MobiDB-lite"/>
    </source>
</evidence>
<dbReference type="GO" id="GO:0005096">
    <property type="term" value="F:GTPase activator activity"/>
    <property type="evidence" value="ECO:0007669"/>
    <property type="project" value="TreeGrafter"/>
</dbReference>
<comment type="caution">
    <text evidence="3">The sequence shown here is derived from an EMBL/GenBank/DDBJ whole genome shotgun (WGS) entry which is preliminary data.</text>
</comment>
<reference evidence="3 4" key="1">
    <citation type="journal article" date="2024" name="Nat. Commun.">
        <title>Phylogenomics reveals the evolutionary origins of lichenization in chlorophyte algae.</title>
        <authorList>
            <person name="Puginier C."/>
            <person name="Libourel C."/>
            <person name="Otte J."/>
            <person name="Skaloud P."/>
            <person name="Haon M."/>
            <person name="Grisel S."/>
            <person name="Petersen M."/>
            <person name="Berrin J.G."/>
            <person name="Delaux P.M."/>
            <person name="Dal Grande F."/>
            <person name="Keller J."/>
        </authorList>
    </citation>
    <scope>NUCLEOTIDE SEQUENCE [LARGE SCALE GENOMIC DNA]</scope>
    <source>
        <strain evidence="3 4">SAG 2523</strain>
    </source>
</reference>